<dbReference type="Gene3D" id="2.10.25.10">
    <property type="entry name" value="Laminin"/>
    <property type="match status" value="3"/>
</dbReference>
<reference evidence="11" key="1">
    <citation type="submission" date="2021-01" db="EMBL/GenBank/DDBJ databases">
        <authorList>
            <person name="Li R."/>
            <person name="Bekaert M."/>
        </authorList>
    </citation>
    <scope>NUCLEOTIDE SEQUENCE</scope>
    <source>
        <strain evidence="11">Farmed</strain>
    </source>
</reference>
<dbReference type="GO" id="GO:0005576">
    <property type="term" value="C:extracellular region"/>
    <property type="evidence" value="ECO:0007669"/>
    <property type="project" value="UniProtKB-SubCell"/>
</dbReference>
<keyword evidence="9" id="KW-0812">Transmembrane</keyword>
<dbReference type="CDD" id="cd00054">
    <property type="entry name" value="EGF_CA"/>
    <property type="match status" value="1"/>
</dbReference>
<dbReference type="GO" id="GO:0005509">
    <property type="term" value="F:calcium ion binding"/>
    <property type="evidence" value="ECO:0007669"/>
    <property type="project" value="InterPro"/>
</dbReference>
<evidence type="ECO:0000256" key="7">
    <source>
        <dbReference type="ARBA" id="ARBA00023180"/>
    </source>
</evidence>
<dbReference type="PANTHER" id="PTHR24040:SF13">
    <property type="entry name" value="FIBROPELLIN-1"/>
    <property type="match status" value="1"/>
</dbReference>
<evidence type="ECO:0000256" key="6">
    <source>
        <dbReference type="ARBA" id="ARBA00023157"/>
    </source>
</evidence>
<protein>
    <submittedName>
        <fullName evidence="11">PROS1</fullName>
    </submittedName>
</protein>
<keyword evidence="6" id="KW-1015">Disulfide bond</keyword>
<dbReference type="SMART" id="SM00179">
    <property type="entry name" value="EGF_CA"/>
    <property type="match status" value="3"/>
</dbReference>
<keyword evidence="9" id="KW-0472">Membrane</keyword>
<dbReference type="FunFam" id="2.10.25.10:FF:000038">
    <property type="entry name" value="Fibrillin 2"/>
    <property type="match status" value="2"/>
</dbReference>
<dbReference type="InterPro" id="IPR001881">
    <property type="entry name" value="EGF-like_Ca-bd_dom"/>
</dbReference>
<dbReference type="OrthoDB" id="41109at2759"/>
<dbReference type="Pfam" id="PF07645">
    <property type="entry name" value="EGF_CA"/>
    <property type="match status" value="3"/>
</dbReference>
<dbReference type="InterPro" id="IPR051145">
    <property type="entry name" value="GAS-SHBG-PROS"/>
</dbReference>
<evidence type="ECO:0000313" key="12">
    <source>
        <dbReference type="Proteomes" id="UP000597762"/>
    </source>
</evidence>
<dbReference type="InterPro" id="IPR049883">
    <property type="entry name" value="NOTCH1_EGF-like"/>
</dbReference>
<feature type="transmembrane region" description="Helical" evidence="9">
    <location>
        <begin position="181"/>
        <end position="202"/>
    </location>
</feature>
<keyword evidence="3 8" id="KW-0245">EGF-like domain</keyword>
<name>A0A812EUN8_ACAPH</name>
<keyword evidence="7" id="KW-0325">Glycoprotein</keyword>
<comment type="subcellular location">
    <subcellularLocation>
        <location evidence="1">Secreted</location>
    </subcellularLocation>
</comment>
<evidence type="ECO:0000256" key="3">
    <source>
        <dbReference type="ARBA" id="ARBA00022536"/>
    </source>
</evidence>
<keyword evidence="5" id="KW-0677">Repeat</keyword>
<organism evidence="11 12">
    <name type="scientific">Acanthosepion pharaonis</name>
    <name type="common">Pharaoh cuttlefish</name>
    <name type="synonym">Sepia pharaonis</name>
    <dbReference type="NCBI Taxonomy" id="158019"/>
    <lineage>
        <taxon>Eukaryota</taxon>
        <taxon>Metazoa</taxon>
        <taxon>Spiralia</taxon>
        <taxon>Lophotrochozoa</taxon>
        <taxon>Mollusca</taxon>
        <taxon>Cephalopoda</taxon>
        <taxon>Coleoidea</taxon>
        <taxon>Decapodiformes</taxon>
        <taxon>Sepiida</taxon>
        <taxon>Sepiina</taxon>
        <taxon>Sepiidae</taxon>
        <taxon>Acanthosepion</taxon>
    </lineage>
</organism>
<evidence type="ECO:0000256" key="5">
    <source>
        <dbReference type="ARBA" id="ARBA00022737"/>
    </source>
</evidence>
<evidence type="ECO:0000256" key="2">
    <source>
        <dbReference type="ARBA" id="ARBA00022525"/>
    </source>
</evidence>
<dbReference type="AlphaFoldDB" id="A0A812EUN8"/>
<comment type="caution">
    <text evidence="11">The sequence shown here is derived from an EMBL/GenBank/DDBJ whole genome shotgun (WGS) entry which is preliminary data.</text>
</comment>
<gene>
    <name evidence="11" type="ORF">SPHA_79595</name>
</gene>
<dbReference type="InterPro" id="IPR000152">
    <property type="entry name" value="EGF-type_Asp/Asn_hydroxyl_site"/>
</dbReference>
<dbReference type="EMBL" id="CAHIKZ030005573">
    <property type="protein sequence ID" value="CAE1330291.1"/>
    <property type="molecule type" value="Genomic_DNA"/>
</dbReference>
<feature type="domain" description="EGF-like" evidence="10">
    <location>
        <begin position="90"/>
        <end position="129"/>
    </location>
</feature>
<dbReference type="PROSITE" id="PS01187">
    <property type="entry name" value="EGF_CA"/>
    <property type="match status" value="2"/>
</dbReference>
<dbReference type="Proteomes" id="UP000597762">
    <property type="component" value="Unassembled WGS sequence"/>
</dbReference>
<evidence type="ECO:0000256" key="8">
    <source>
        <dbReference type="PROSITE-ProRule" id="PRU00076"/>
    </source>
</evidence>
<dbReference type="PROSITE" id="PS00010">
    <property type="entry name" value="ASX_HYDROXYL"/>
    <property type="match status" value="2"/>
</dbReference>
<keyword evidence="4" id="KW-0732">Signal</keyword>
<keyword evidence="9" id="KW-1133">Transmembrane helix</keyword>
<evidence type="ECO:0000256" key="4">
    <source>
        <dbReference type="ARBA" id="ARBA00022729"/>
    </source>
</evidence>
<dbReference type="PROSITE" id="PS01186">
    <property type="entry name" value="EGF_2"/>
    <property type="match status" value="3"/>
</dbReference>
<evidence type="ECO:0000256" key="1">
    <source>
        <dbReference type="ARBA" id="ARBA00004613"/>
    </source>
</evidence>
<dbReference type="Gene3D" id="2.170.300.10">
    <property type="entry name" value="Tie2 ligand-binding domain superfamily"/>
    <property type="match status" value="1"/>
</dbReference>
<dbReference type="InterPro" id="IPR009030">
    <property type="entry name" value="Growth_fac_rcpt_cys_sf"/>
</dbReference>
<keyword evidence="12" id="KW-1185">Reference proteome</keyword>
<dbReference type="SMART" id="SM00181">
    <property type="entry name" value="EGF"/>
    <property type="match status" value="4"/>
</dbReference>
<dbReference type="InterPro" id="IPR000742">
    <property type="entry name" value="EGF"/>
</dbReference>
<dbReference type="PROSITE" id="PS50026">
    <property type="entry name" value="EGF_3"/>
    <property type="match status" value="1"/>
</dbReference>
<dbReference type="PANTHER" id="PTHR24040">
    <property type="entry name" value="LAMININ G-LIKE DOMAIN-CONTAINING PROTEIN"/>
    <property type="match status" value="1"/>
</dbReference>
<evidence type="ECO:0000256" key="9">
    <source>
        <dbReference type="SAM" id="Phobius"/>
    </source>
</evidence>
<proteinExistence type="predicted"/>
<keyword evidence="2" id="KW-0964">Secreted</keyword>
<sequence length="327" mass="36236">MSLILECGHNEWGENCANRCSGANCKICNKTNGCICEPGYTGVTCDDDIDECQDPTFCNTTTSFCQNTKGSAICKCKDGFKLNLQKECIDIDECSDPNTCHSAAECRNSFGNYSCQCKTGYAGNGKNCTDIDECSQPQKICDHNCVNQVGSYSCTCRKTYKLLDDRVTCKQNSGLTYQERLYIIIFGSLAGAIIAGLLISLWCYCFGCCTCCACCGRYRHRSRYLSTFEQDRYHLRDAFGSFSSALRGGKAYNEPFAADSMNAAKYLEDWGNFSPYSENNRQEIGADNLGWEDLGDSSSSWGNIFNHFDNAAEVSQNYSFIISACRS</sequence>
<accession>A0A812EUN8</accession>
<evidence type="ECO:0000313" key="11">
    <source>
        <dbReference type="EMBL" id="CAE1330291.1"/>
    </source>
</evidence>
<dbReference type="SUPFAM" id="SSF57184">
    <property type="entry name" value="Growth factor receptor domain"/>
    <property type="match status" value="1"/>
</dbReference>
<evidence type="ECO:0000259" key="10">
    <source>
        <dbReference type="PROSITE" id="PS50026"/>
    </source>
</evidence>
<comment type="caution">
    <text evidence="8">Lacks conserved residue(s) required for the propagation of feature annotation.</text>
</comment>
<dbReference type="InterPro" id="IPR018097">
    <property type="entry name" value="EGF_Ca-bd_CS"/>
</dbReference>